<evidence type="ECO:0000313" key="2">
    <source>
        <dbReference type="Proteomes" id="UP000319804"/>
    </source>
</evidence>
<dbReference type="EMBL" id="VFPS01000003">
    <property type="protein sequence ID" value="TQM98260.1"/>
    <property type="molecule type" value="Genomic_DNA"/>
</dbReference>
<keyword evidence="2" id="KW-1185">Reference proteome</keyword>
<comment type="caution">
    <text evidence="1">The sequence shown here is derived from an EMBL/GenBank/DDBJ whole genome shotgun (WGS) entry which is preliminary data.</text>
</comment>
<dbReference type="Proteomes" id="UP000319804">
    <property type="component" value="Unassembled WGS sequence"/>
</dbReference>
<evidence type="ECO:0000313" key="1">
    <source>
        <dbReference type="EMBL" id="TQM98260.1"/>
    </source>
</evidence>
<reference evidence="1 2" key="1">
    <citation type="submission" date="2019-06" db="EMBL/GenBank/DDBJ databases">
        <title>Sequencing the genomes of 1000 actinobacteria strains.</title>
        <authorList>
            <person name="Klenk H.-P."/>
        </authorList>
    </citation>
    <scope>NUCLEOTIDE SEQUENCE [LARGE SCALE GENOMIC DNA]</scope>
    <source>
        <strain evidence="1 2">DSM 20427</strain>
    </source>
</reference>
<sequence>MNPQTSKDQSMVDRADVEAVIYRAAFVAVRFGVPASTAQADQDVAWCLEPLTMLSRTERAELGVLVRDLAADPTNNRETFIAKLMEMIDE</sequence>
<accession>A0A543KT80</accession>
<gene>
    <name evidence="1" type="ORF">FHX68_2304</name>
</gene>
<proteinExistence type="predicted"/>
<protein>
    <submittedName>
        <fullName evidence="1">Uncharacterized protein</fullName>
    </submittedName>
</protein>
<name>A0A543KT80_9MICO</name>
<dbReference type="AlphaFoldDB" id="A0A543KT80"/>
<organism evidence="1 2">
    <name type="scientific">Microbacterium lacticum</name>
    <dbReference type="NCBI Taxonomy" id="33885"/>
    <lineage>
        <taxon>Bacteria</taxon>
        <taxon>Bacillati</taxon>
        <taxon>Actinomycetota</taxon>
        <taxon>Actinomycetes</taxon>
        <taxon>Micrococcales</taxon>
        <taxon>Microbacteriaceae</taxon>
        <taxon>Microbacterium</taxon>
    </lineage>
</organism>